<protein>
    <submittedName>
        <fullName evidence="2">Uncharacterized protein</fullName>
    </submittedName>
</protein>
<evidence type="ECO:0000256" key="1">
    <source>
        <dbReference type="SAM" id="MobiDB-lite"/>
    </source>
</evidence>
<evidence type="ECO:0000313" key="2">
    <source>
        <dbReference type="EMBL" id="KAG1327823.1"/>
    </source>
</evidence>
<dbReference type="Proteomes" id="UP000797356">
    <property type="component" value="Chromosome 1"/>
</dbReference>
<name>A0A8K0MVM3_COCNU</name>
<keyword evidence="3" id="KW-1185">Reference proteome</keyword>
<sequence length="94" mass="9883">MGKGSWRDSGNLQQSSKDSDVVGENSLPALEMSSEGLREETEDGAVCEGILNPFSFSYSCSAMESTAAATAVISSRIYLFLLLSPPSNDIAASV</sequence>
<evidence type="ECO:0000313" key="3">
    <source>
        <dbReference type="Proteomes" id="UP000797356"/>
    </source>
</evidence>
<accession>A0A8K0MVM3</accession>
<reference evidence="2" key="2">
    <citation type="submission" date="2019-07" db="EMBL/GenBank/DDBJ databases">
        <authorList>
            <person name="Yang Y."/>
            <person name="Bocs S."/>
            <person name="Baudouin L."/>
        </authorList>
    </citation>
    <scope>NUCLEOTIDE SEQUENCE</scope>
    <source>
        <tissue evidence="2">Spear leaf of Hainan Tall coconut</tissue>
    </source>
</reference>
<comment type="caution">
    <text evidence="2">The sequence shown here is derived from an EMBL/GenBank/DDBJ whole genome shotgun (WGS) entry which is preliminary data.</text>
</comment>
<organism evidence="2 3">
    <name type="scientific">Cocos nucifera</name>
    <name type="common">Coconut palm</name>
    <dbReference type="NCBI Taxonomy" id="13894"/>
    <lineage>
        <taxon>Eukaryota</taxon>
        <taxon>Viridiplantae</taxon>
        <taxon>Streptophyta</taxon>
        <taxon>Embryophyta</taxon>
        <taxon>Tracheophyta</taxon>
        <taxon>Spermatophyta</taxon>
        <taxon>Magnoliopsida</taxon>
        <taxon>Liliopsida</taxon>
        <taxon>Arecaceae</taxon>
        <taxon>Arecoideae</taxon>
        <taxon>Cocoseae</taxon>
        <taxon>Attaleinae</taxon>
        <taxon>Cocos</taxon>
    </lineage>
</organism>
<proteinExistence type="predicted"/>
<dbReference type="EMBL" id="CM017872">
    <property type="protein sequence ID" value="KAG1327823.1"/>
    <property type="molecule type" value="Genomic_DNA"/>
</dbReference>
<feature type="region of interest" description="Disordered" evidence="1">
    <location>
        <begin position="1"/>
        <end position="42"/>
    </location>
</feature>
<gene>
    <name evidence="2" type="ORF">COCNU_01G017570</name>
</gene>
<dbReference type="AlphaFoldDB" id="A0A8K0MVM3"/>
<reference evidence="2" key="1">
    <citation type="journal article" date="2017" name="Gigascience">
        <title>The genome draft of coconut (Cocos nucifera).</title>
        <authorList>
            <person name="Xiao Y."/>
            <person name="Xu P."/>
            <person name="Fan H."/>
            <person name="Baudouin L."/>
            <person name="Xia W."/>
            <person name="Bocs S."/>
            <person name="Xu J."/>
            <person name="Li Q."/>
            <person name="Guo A."/>
            <person name="Zhou L."/>
            <person name="Li J."/>
            <person name="Wu Y."/>
            <person name="Ma Z."/>
            <person name="Armero A."/>
            <person name="Issali A.E."/>
            <person name="Liu N."/>
            <person name="Peng M."/>
            <person name="Yang Y."/>
        </authorList>
    </citation>
    <scope>NUCLEOTIDE SEQUENCE</scope>
    <source>
        <tissue evidence="2">Spear leaf of Hainan Tall coconut</tissue>
    </source>
</reference>